<sequence>MAAQENTFLLGMFSNTSTATPKQPHLAYISTSAVPMNTSESNAFIFFTYSCINFPCQRAPKCVQAVSAVAAQYSSGANPIANISWKTLKASEAKPHRIYPSIRTFH</sequence>
<comment type="caution">
    <text evidence="1">The sequence shown here is derived from an EMBL/GenBank/DDBJ whole genome shotgun (WGS) entry which is preliminary data.</text>
</comment>
<dbReference type="Proteomes" id="UP000237000">
    <property type="component" value="Unassembled WGS sequence"/>
</dbReference>
<accession>A0A2P5FDL8</accession>
<keyword evidence="2" id="KW-1185">Reference proteome</keyword>
<gene>
    <name evidence="1" type="ORF">TorRG33x02_084000</name>
</gene>
<proteinExistence type="predicted"/>
<organism evidence="1 2">
    <name type="scientific">Trema orientale</name>
    <name type="common">Charcoal tree</name>
    <name type="synonym">Celtis orientalis</name>
    <dbReference type="NCBI Taxonomy" id="63057"/>
    <lineage>
        <taxon>Eukaryota</taxon>
        <taxon>Viridiplantae</taxon>
        <taxon>Streptophyta</taxon>
        <taxon>Embryophyta</taxon>
        <taxon>Tracheophyta</taxon>
        <taxon>Spermatophyta</taxon>
        <taxon>Magnoliopsida</taxon>
        <taxon>eudicotyledons</taxon>
        <taxon>Gunneridae</taxon>
        <taxon>Pentapetalae</taxon>
        <taxon>rosids</taxon>
        <taxon>fabids</taxon>
        <taxon>Rosales</taxon>
        <taxon>Cannabaceae</taxon>
        <taxon>Trema</taxon>
    </lineage>
</organism>
<protein>
    <submittedName>
        <fullName evidence="1">Uncharacterized protein</fullName>
    </submittedName>
</protein>
<evidence type="ECO:0000313" key="2">
    <source>
        <dbReference type="Proteomes" id="UP000237000"/>
    </source>
</evidence>
<dbReference type="OrthoDB" id="1900027at2759"/>
<evidence type="ECO:0000313" key="1">
    <source>
        <dbReference type="EMBL" id="PON95877.1"/>
    </source>
</evidence>
<dbReference type="EMBL" id="JXTC01000042">
    <property type="protein sequence ID" value="PON95877.1"/>
    <property type="molecule type" value="Genomic_DNA"/>
</dbReference>
<dbReference type="InParanoid" id="A0A2P5FDL8"/>
<name>A0A2P5FDL8_TREOI</name>
<dbReference type="AlphaFoldDB" id="A0A2P5FDL8"/>
<reference evidence="2" key="1">
    <citation type="submission" date="2016-06" db="EMBL/GenBank/DDBJ databases">
        <title>Parallel loss of symbiosis genes in relatives of nitrogen-fixing non-legume Parasponia.</title>
        <authorList>
            <person name="Van Velzen R."/>
            <person name="Holmer R."/>
            <person name="Bu F."/>
            <person name="Rutten L."/>
            <person name="Van Zeijl A."/>
            <person name="Liu W."/>
            <person name="Santuari L."/>
            <person name="Cao Q."/>
            <person name="Sharma T."/>
            <person name="Shen D."/>
            <person name="Roswanjaya Y."/>
            <person name="Wardhani T."/>
            <person name="Kalhor M.S."/>
            <person name="Jansen J."/>
            <person name="Van den Hoogen J."/>
            <person name="Gungor B."/>
            <person name="Hartog M."/>
            <person name="Hontelez J."/>
            <person name="Verver J."/>
            <person name="Yang W.-C."/>
            <person name="Schijlen E."/>
            <person name="Repin R."/>
            <person name="Schilthuizen M."/>
            <person name="Schranz E."/>
            <person name="Heidstra R."/>
            <person name="Miyata K."/>
            <person name="Fedorova E."/>
            <person name="Kohlen W."/>
            <person name="Bisseling T."/>
            <person name="Smit S."/>
            <person name="Geurts R."/>
        </authorList>
    </citation>
    <scope>NUCLEOTIDE SEQUENCE [LARGE SCALE GENOMIC DNA]</scope>
    <source>
        <strain evidence="2">cv. RG33-2</strain>
    </source>
</reference>